<dbReference type="InterPro" id="IPR036612">
    <property type="entry name" value="KH_dom_type_1_sf"/>
</dbReference>
<accession>A0A819Z804</accession>
<dbReference type="Gene3D" id="3.30.310.210">
    <property type="match status" value="1"/>
</dbReference>
<dbReference type="SUPFAM" id="SSF54791">
    <property type="entry name" value="Eukaryotic type KH-domain (KH-domain type I)"/>
    <property type="match status" value="3"/>
</dbReference>
<dbReference type="AlphaFoldDB" id="A0A819Z804"/>
<protein>
    <recommendedName>
        <fullName evidence="2">K Homology domain-containing protein</fullName>
    </recommendedName>
</protein>
<dbReference type="Pfam" id="PF00013">
    <property type="entry name" value="KH_1"/>
    <property type="match status" value="1"/>
</dbReference>
<dbReference type="CDD" id="cd00105">
    <property type="entry name" value="KH-I"/>
    <property type="match status" value="1"/>
</dbReference>
<evidence type="ECO:0000313" key="4">
    <source>
        <dbReference type="Proteomes" id="UP000663844"/>
    </source>
</evidence>
<evidence type="ECO:0000259" key="2">
    <source>
        <dbReference type="SMART" id="SM00322"/>
    </source>
</evidence>
<dbReference type="GO" id="GO:0003723">
    <property type="term" value="F:RNA binding"/>
    <property type="evidence" value="ECO:0007669"/>
    <property type="project" value="UniProtKB-UniRule"/>
</dbReference>
<keyword evidence="1" id="KW-0694">RNA-binding</keyword>
<feature type="domain" description="K Homology" evidence="2">
    <location>
        <begin position="264"/>
        <end position="328"/>
    </location>
</feature>
<feature type="domain" description="K Homology" evidence="2">
    <location>
        <begin position="342"/>
        <end position="427"/>
    </location>
</feature>
<evidence type="ECO:0000313" key="3">
    <source>
        <dbReference type="EMBL" id="CAF4170017.1"/>
    </source>
</evidence>
<name>A0A819Z804_9BILA</name>
<feature type="domain" description="K Homology" evidence="2">
    <location>
        <begin position="144"/>
        <end position="218"/>
    </location>
</feature>
<organism evidence="3 4">
    <name type="scientific">Adineta steineri</name>
    <dbReference type="NCBI Taxonomy" id="433720"/>
    <lineage>
        <taxon>Eukaryota</taxon>
        <taxon>Metazoa</taxon>
        <taxon>Spiralia</taxon>
        <taxon>Gnathifera</taxon>
        <taxon>Rotifera</taxon>
        <taxon>Eurotatoria</taxon>
        <taxon>Bdelloidea</taxon>
        <taxon>Adinetida</taxon>
        <taxon>Adinetidae</taxon>
        <taxon>Adineta</taxon>
    </lineage>
</organism>
<comment type="caution">
    <text evidence="3">The sequence shown here is derived from an EMBL/GenBank/DDBJ whole genome shotgun (WGS) entry which is preliminary data.</text>
</comment>
<evidence type="ECO:0000256" key="1">
    <source>
        <dbReference type="PROSITE-ProRule" id="PRU00117"/>
    </source>
</evidence>
<dbReference type="PROSITE" id="PS50084">
    <property type="entry name" value="KH_TYPE_1"/>
    <property type="match status" value="2"/>
</dbReference>
<dbReference type="Proteomes" id="UP000663844">
    <property type="component" value="Unassembled WGS sequence"/>
</dbReference>
<dbReference type="InterPro" id="IPR004088">
    <property type="entry name" value="KH_dom_type_1"/>
</dbReference>
<proteinExistence type="predicted"/>
<dbReference type="EMBL" id="CAJOAZ010007763">
    <property type="protein sequence ID" value="CAF4170017.1"/>
    <property type="molecule type" value="Genomic_DNA"/>
</dbReference>
<reference evidence="3" key="1">
    <citation type="submission" date="2021-02" db="EMBL/GenBank/DDBJ databases">
        <authorList>
            <person name="Nowell W R."/>
        </authorList>
    </citation>
    <scope>NUCLEOTIDE SEQUENCE</scope>
</reference>
<dbReference type="InterPro" id="IPR004087">
    <property type="entry name" value="KH_dom"/>
</dbReference>
<dbReference type="SMART" id="SM00322">
    <property type="entry name" value="KH"/>
    <property type="match status" value="3"/>
</dbReference>
<sequence length="487" mass="57371">MASNKCIVHSRLTTNDLDILRQMCEDITLSLSSTLKSRFSSNMNKFLSEENDTTTDEEESQDSLPITQQFYPTFINKNPIRFHRPSYLLHRNVMSRSISTIKYESSIYYELPKRCCSCNGKKGLNVIDLNVLINICDEISLDKSSETINLSFEPETDSRECHRRISRFIGKKGQNLNTLQDKYDVGIHITNGSSNKAFKRNTKLENVAKLRNIVNLDKLDVLIRRKHPSLTTDTISMDEIKQELNAKWKEASEFEFIQKELSFDHNHFQFVCLSFESERSLHERREIIGRFIGKKGENLRSLEDQYNIRLHIMNDATFNRKHIQKIVNEQNENNFYFLSLLFESEISLQGRRRKISRFIGKNGEHIRGLQDKYNIRIQIVDQSFSRKIVQKKFAKIQDKDKLDKLYLLVTNKNKITTEKIRIVKIKEDINKLWENEEEINNLNHTQSSELNFLSMSSIQLNSDNRWNKKFFMSLKSYCTHSICIFRM</sequence>
<gene>
    <name evidence="3" type="ORF">OXD698_LOCUS39111</name>
</gene>